<accession>A0ABX9WJY0</accession>
<dbReference type="PANTHER" id="PTHR11487">
    <property type="entry name" value="THIOESTERASE"/>
    <property type="match status" value="1"/>
</dbReference>
<dbReference type="InterPro" id="IPR001031">
    <property type="entry name" value="Thioesterase"/>
</dbReference>
<dbReference type="EMBL" id="RJLN01000009">
    <property type="protein sequence ID" value="RNM00610.1"/>
    <property type="molecule type" value="Genomic_DNA"/>
</dbReference>
<reference evidence="3 4" key="1">
    <citation type="submission" date="2018-11" db="EMBL/GenBank/DDBJ databases">
        <title>Micromonospora sp. PPF5-17, a new actinomycetes isolated from a hot spring soil.</title>
        <authorList>
            <person name="Thawai C."/>
        </authorList>
    </citation>
    <scope>NUCLEOTIDE SEQUENCE [LARGE SCALE GENOMIC DNA]</scope>
    <source>
        <strain evidence="3 4">PPF5-17</strain>
    </source>
</reference>
<evidence type="ECO:0000259" key="2">
    <source>
        <dbReference type="Pfam" id="PF00975"/>
    </source>
</evidence>
<comment type="caution">
    <text evidence="3">The sequence shown here is derived from an EMBL/GenBank/DDBJ whole genome shotgun (WGS) entry which is preliminary data.</text>
</comment>
<dbReference type="Gene3D" id="3.40.50.1820">
    <property type="entry name" value="alpha/beta hydrolase"/>
    <property type="match status" value="1"/>
</dbReference>
<dbReference type="Proteomes" id="UP000280698">
    <property type="component" value="Unassembled WGS sequence"/>
</dbReference>
<organism evidence="3 4">
    <name type="scientific">Micromonospora solifontis</name>
    <dbReference type="NCBI Taxonomy" id="2487138"/>
    <lineage>
        <taxon>Bacteria</taxon>
        <taxon>Bacillati</taxon>
        <taxon>Actinomycetota</taxon>
        <taxon>Actinomycetes</taxon>
        <taxon>Micromonosporales</taxon>
        <taxon>Micromonosporaceae</taxon>
        <taxon>Micromonospora</taxon>
    </lineage>
</organism>
<comment type="similarity">
    <text evidence="1">Belongs to the thioesterase family.</text>
</comment>
<evidence type="ECO:0000313" key="3">
    <source>
        <dbReference type="EMBL" id="RNM00610.1"/>
    </source>
</evidence>
<dbReference type="PANTHER" id="PTHR11487:SF0">
    <property type="entry name" value="S-ACYL FATTY ACID SYNTHASE THIOESTERASE, MEDIUM CHAIN"/>
    <property type="match status" value="1"/>
</dbReference>
<dbReference type="InterPro" id="IPR029058">
    <property type="entry name" value="AB_hydrolase_fold"/>
</dbReference>
<gene>
    <name evidence="3" type="ORF">EFE23_05175</name>
</gene>
<dbReference type="Pfam" id="PF00975">
    <property type="entry name" value="Thioesterase"/>
    <property type="match status" value="1"/>
</dbReference>
<keyword evidence="4" id="KW-1185">Reference proteome</keyword>
<sequence>MDRRWLAGRELDPRADLRLFCLPYAGGGAAVYRGWPELAPRGMQVLPLELPGRGTRLREAPVWRLAPLIRSLADALCDAFDRPYALFGHSMGGLLAFELARTLRRRPVRQPAHVFLSAAAAPSTPPTPPLLHCGTDDEIRQRLAELGGTPPDLLDDVELMRLMLPVLRADFAVLETYEHRSEPPLSTPLTVLGGRSDRVVPPRALDGWRQHTSAGSRLCLFPGGHFFLHGPTAADVLATVARDLGGTAATGPGAATHRTATGLYLRHTTDRTR</sequence>
<dbReference type="RefSeq" id="WP_123239729.1">
    <property type="nucleotide sequence ID" value="NZ_JAAHBY010000009.1"/>
</dbReference>
<name>A0ABX9WJY0_9ACTN</name>
<evidence type="ECO:0000256" key="1">
    <source>
        <dbReference type="ARBA" id="ARBA00007169"/>
    </source>
</evidence>
<protein>
    <submittedName>
        <fullName evidence="3">Thioesterase</fullName>
    </submittedName>
</protein>
<evidence type="ECO:0000313" key="4">
    <source>
        <dbReference type="Proteomes" id="UP000280698"/>
    </source>
</evidence>
<dbReference type="InterPro" id="IPR012223">
    <property type="entry name" value="TEII"/>
</dbReference>
<proteinExistence type="inferred from homology"/>
<dbReference type="SUPFAM" id="SSF53474">
    <property type="entry name" value="alpha/beta-Hydrolases"/>
    <property type="match status" value="1"/>
</dbReference>
<feature type="domain" description="Thioesterase" evidence="2">
    <location>
        <begin position="18"/>
        <end position="230"/>
    </location>
</feature>